<gene>
    <name evidence="2" type="ORF">CW751_12265</name>
</gene>
<dbReference type="InterPro" id="IPR035986">
    <property type="entry name" value="PKD_dom_sf"/>
</dbReference>
<protein>
    <submittedName>
        <fullName evidence="2">PKD domain-containing protein</fullName>
    </submittedName>
</protein>
<dbReference type="RefSeq" id="WP_101335317.1">
    <property type="nucleotide sequence ID" value="NZ_PJNI01000015.1"/>
</dbReference>
<feature type="signal peptide" evidence="1">
    <location>
        <begin position="1"/>
        <end position="20"/>
    </location>
</feature>
<evidence type="ECO:0000313" key="3">
    <source>
        <dbReference type="Proteomes" id="UP000236654"/>
    </source>
</evidence>
<evidence type="ECO:0000256" key="1">
    <source>
        <dbReference type="SAM" id="SignalP"/>
    </source>
</evidence>
<dbReference type="SUPFAM" id="SSF49299">
    <property type="entry name" value="PKD domain"/>
    <property type="match status" value="1"/>
</dbReference>
<dbReference type="NCBIfam" id="TIGR04131">
    <property type="entry name" value="Bac_Flav_CTERM"/>
    <property type="match status" value="1"/>
</dbReference>
<accession>A0A2I0R069</accession>
<organism evidence="2 3">
    <name type="scientific">Brumimicrobium salinarum</name>
    <dbReference type="NCBI Taxonomy" id="2058658"/>
    <lineage>
        <taxon>Bacteria</taxon>
        <taxon>Pseudomonadati</taxon>
        <taxon>Bacteroidota</taxon>
        <taxon>Flavobacteriia</taxon>
        <taxon>Flavobacteriales</taxon>
        <taxon>Crocinitomicaceae</taxon>
        <taxon>Brumimicrobium</taxon>
    </lineage>
</organism>
<evidence type="ECO:0000313" key="2">
    <source>
        <dbReference type="EMBL" id="PKR79992.1"/>
    </source>
</evidence>
<dbReference type="EMBL" id="PJNI01000015">
    <property type="protein sequence ID" value="PKR79992.1"/>
    <property type="molecule type" value="Genomic_DNA"/>
</dbReference>
<dbReference type="InterPro" id="IPR025667">
    <property type="entry name" value="SprB_repeat"/>
</dbReference>
<feature type="chain" id="PRO_5014166745" evidence="1">
    <location>
        <begin position="21"/>
        <end position="897"/>
    </location>
</feature>
<dbReference type="Gene3D" id="2.60.40.10">
    <property type="entry name" value="Immunoglobulins"/>
    <property type="match status" value="1"/>
</dbReference>
<keyword evidence="3" id="KW-1185">Reference proteome</keyword>
<dbReference type="InterPro" id="IPR013783">
    <property type="entry name" value="Ig-like_fold"/>
</dbReference>
<dbReference type="InterPro" id="IPR026341">
    <property type="entry name" value="T9SS_type_B"/>
</dbReference>
<dbReference type="Gene3D" id="2.60.40.740">
    <property type="match status" value="1"/>
</dbReference>
<dbReference type="AlphaFoldDB" id="A0A2I0R069"/>
<keyword evidence="1" id="KW-0732">Signal</keyword>
<dbReference type="OrthoDB" id="608579at2"/>
<dbReference type="Proteomes" id="UP000236654">
    <property type="component" value="Unassembled WGS sequence"/>
</dbReference>
<dbReference type="Pfam" id="PF13585">
    <property type="entry name" value="CHU_C"/>
    <property type="match status" value="1"/>
</dbReference>
<dbReference type="Pfam" id="PF13573">
    <property type="entry name" value="SprB"/>
    <property type="match status" value="2"/>
</dbReference>
<comment type="caution">
    <text evidence="2">The sequence shown here is derived from an EMBL/GenBank/DDBJ whole genome shotgun (WGS) entry which is preliminary data.</text>
</comment>
<reference evidence="2 3" key="1">
    <citation type="submission" date="2017-12" db="EMBL/GenBank/DDBJ databases">
        <title>The draft genome sequence of Brumimicrobium saltpan LHR20.</title>
        <authorList>
            <person name="Do Z.-J."/>
            <person name="Luo H.-R."/>
        </authorList>
    </citation>
    <scope>NUCLEOTIDE SEQUENCE [LARGE SCALE GENOMIC DNA]</scope>
    <source>
        <strain evidence="2 3">LHR20</strain>
    </source>
</reference>
<name>A0A2I0R069_9FLAO</name>
<proteinExistence type="predicted"/>
<sequence>MQFRMFIIGILSFFTLTVNAQSDICLGNDTIVCQGESLVLESCSGLQIPGGLGSVLTNPTSVNLSDDRWSNQIPIGFNFDFYGNTYNQVVIGSNGLISFDLSHASTHNAYSFAGLTSLPDAGFDDAHNAVMVAYSDINPNSGGQILYETIGTAPNRSFYVVYVNIPMFNATDCNYMSIILHETSNTIEMHISNKTVNAGWNGGKAIQGIQNNDGSIAHITPGRNVTQWTAVNDGKLFTPVSPTNTSDYRISDVPYHLIVSGSATFEWENTNGQTFPYNNGFININNIQQGTTGYFLTVSGANCNSQVGAVSDTTFITGLTSSVAATATDDMCSAGIGSVTATATSGDAPYTFNWPGLGNATTATVNNVSSGTYTVEMTDDNGCMSTTTVTVGDTPANYPSSTTQVSCPGGSDGTATVVMDPPIGNVTYQWNDPMNQTTSTATGLQAGTYECLVTSDVGCSNTVTVTVTEVPGMDIQVINQNDVTCNSANDGIVEVNVTDGNPPYSYSWTGSASTTSLADDLYVGTTTVTITDDEGCVTSEDITLGEPDPLSFSALSQDTVICIGDSVMLFANASGGSSAYNFNWESNGNVVGNSDTIYVTPTTAFTEYCVTLTEACGSPSVTQCVNVEYPGEVDPMISPDTTGACFPVEVNFDNITNTTETIDYTVWKYSDGDTDTIGSLNSTTHTFYKGLYDVDVKLVSDRGCEYEKSYPDLIEGYPYPKPSFYINPNPVTLYEPFVDVFSQSSNDIVSYKWYAEGAKPDFSTLKDPSFEYPEEIKNHPLLLVVENSFGCVDSLTRLVRVENEVTLFAPNTFTPDANGQNDKWKVTILGVDVYNFKLEVFNRWGEKVFESHDPEGAWDGSYNNKIAPEGTYVWKIRALDFDTDQVYMFNGYVNLLK</sequence>